<evidence type="ECO:0000313" key="3">
    <source>
        <dbReference type="Proteomes" id="UP000038010"/>
    </source>
</evidence>
<sequence>MSKVVRRLTYVHVNDDGRPFSVQTWSERLLLVKETAHELQQKYLASCDNATRFQAFARAVGDGMLITMQLLARRPVHRYLGTRAPPEQEIDILELSLDVLEQGTMKFSTSEFAAWKWFAWSKWYAVAILLSELCQYTCGTLHDRAWTAAERAFAIYKQSEQPGPLWTAMERLKHKADSRRPLSNENIRAEDVGNDEHNGNLDSSEYHSPPFATLPETYAMISWDSFLVDATNNDFLEFAE</sequence>
<accession>A0A0N0NPM1</accession>
<reference evidence="2 3" key="1">
    <citation type="submission" date="2015-06" db="EMBL/GenBank/DDBJ databases">
        <title>Draft genome of the ant-associated black yeast Phialophora attae CBS 131958.</title>
        <authorList>
            <person name="Moreno L.F."/>
            <person name="Stielow B.J."/>
            <person name="de Hoog S."/>
            <person name="Vicente V.A."/>
            <person name="Weiss V.A."/>
            <person name="de Vries M."/>
            <person name="Cruz L.M."/>
            <person name="Souza E.M."/>
        </authorList>
    </citation>
    <scope>NUCLEOTIDE SEQUENCE [LARGE SCALE GENOMIC DNA]</scope>
    <source>
        <strain evidence="2 3">CBS 131958</strain>
    </source>
</reference>
<name>A0A0N0NPM1_9EURO</name>
<protein>
    <recommendedName>
        <fullName evidence="4">Transcription factor domain-containing protein</fullName>
    </recommendedName>
</protein>
<dbReference type="Proteomes" id="UP000038010">
    <property type="component" value="Unassembled WGS sequence"/>
</dbReference>
<feature type="compositionally biased region" description="Basic and acidic residues" evidence="1">
    <location>
        <begin position="178"/>
        <end position="199"/>
    </location>
</feature>
<proteinExistence type="predicted"/>
<dbReference type="GeneID" id="28733627"/>
<evidence type="ECO:0008006" key="4">
    <source>
        <dbReference type="Google" id="ProtNLM"/>
    </source>
</evidence>
<dbReference type="VEuPathDB" id="FungiDB:AB675_1827"/>
<evidence type="ECO:0000313" key="2">
    <source>
        <dbReference type="EMBL" id="KPI42911.1"/>
    </source>
</evidence>
<feature type="region of interest" description="Disordered" evidence="1">
    <location>
        <begin position="176"/>
        <end position="206"/>
    </location>
</feature>
<organism evidence="2 3">
    <name type="scientific">Cyphellophora attinorum</name>
    <dbReference type="NCBI Taxonomy" id="1664694"/>
    <lineage>
        <taxon>Eukaryota</taxon>
        <taxon>Fungi</taxon>
        <taxon>Dikarya</taxon>
        <taxon>Ascomycota</taxon>
        <taxon>Pezizomycotina</taxon>
        <taxon>Eurotiomycetes</taxon>
        <taxon>Chaetothyriomycetidae</taxon>
        <taxon>Chaetothyriales</taxon>
        <taxon>Cyphellophoraceae</taxon>
        <taxon>Cyphellophora</taxon>
    </lineage>
</organism>
<dbReference type="RefSeq" id="XP_018002874.1">
    <property type="nucleotide sequence ID" value="XM_018141747.1"/>
</dbReference>
<dbReference type="OrthoDB" id="435881at2759"/>
<keyword evidence="3" id="KW-1185">Reference proteome</keyword>
<dbReference type="AlphaFoldDB" id="A0A0N0NPM1"/>
<gene>
    <name evidence="2" type="ORF">AB675_1827</name>
</gene>
<dbReference type="EMBL" id="LFJN01000006">
    <property type="protein sequence ID" value="KPI42911.1"/>
    <property type="molecule type" value="Genomic_DNA"/>
</dbReference>
<comment type="caution">
    <text evidence="2">The sequence shown here is derived from an EMBL/GenBank/DDBJ whole genome shotgun (WGS) entry which is preliminary data.</text>
</comment>
<dbReference type="STRING" id="1664694.A0A0N0NPM1"/>
<evidence type="ECO:0000256" key="1">
    <source>
        <dbReference type="SAM" id="MobiDB-lite"/>
    </source>
</evidence>